<dbReference type="EMBL" id="APMY01000130">
    <property type="protein sequence ID" value="EOM74548.1"/>
    <property type="molecule type" value="Genomic_DNA"/>
</dbReference>
<protein>
    <submittedName>
        <fullName evidence="1">Uncharacterized protein</fullName>
    </submittedName>
</protein>
<reference evidence="1 2" key="1">
    <citation type="journal article" date="2013" name="Genome Announc.">
        <title>Draft Genome Sequence of Rhodococcus rhodnii Strain LMG5362, a Symbiont of Rhodnius prolixus (Hemiptera, Reduviidae, Triatominae), the Principle Vector of Trypanosoma cruzi.</title>
        <authorList>
            <person name="Pachebat J.A."/>
            <person name="van Keulen G."/>
            <person name="Whitten M.M."/>
            <person name="Girdwood S."/>
            <person name="Del Sol R."/>
            <person name="Dyson P.J."/>
            <person name="Facey P.D."/>
        </authorList>
    </citation>
    <scope>NUCLEOTIDE SEQUENCE [LARGE SCALE GENOMIC DNA]</scope>
    <source>
        <strain evidence="1 2">LMG 5362</strain>
    </source>
</reference>
<dbReference type="RefSeq" id="WP_010840153.1">
    <property type="nucleotide sequence ID" value="NZ_APMY01000130.1"/>
</dbReference>
<organism evidence="1 2">
    <name type="scientific">Rhodococcus rhodnii LMG 5362</name>
    <dbReference type="NCBI Taxonomy" id="1273125"/>
    <lineage>
        <taxon>Bacteria</taxon>
        <taxon>Bacillati</taxon>
        <taxon>Actinomycetota</taxon>
        <taxon>Actinomycetes</taxon>
        <taxon>Mycobacteriales</taxon>
        <taxon>Nocardiaceae</taxon>
        <taxon>Rhodococcus</taxon>
    </lineage>
</organism>
<dbReference type="PATRIC" id="fig|1273125.3.peg.3931"/>
<accession>R7WHF2</accession>
<name>R7WHF2_9NOCA</name>
<gene>
    <name evidence="1" type="ORF">Rrhod_4137</name>
</gene>
<sequence>MAIRNDAANTPVTCGSCAAELDHCHGTLVRHVLAPDECTDPACYDLDADRHPLVAGCTDLDGCACVASESALAAAS</sequence>
<dbReference type="Proteomes" id="UP000013525">
    <property type="component" value="Unassembled WGS sequence"/>
</dbReference>
<dbReference type="AlphaFoldDB" id="R7WHF2"/>
<proteinExistence type="predicted"/>
<comment type="caution">
    <text evidence="1">The sequence shown here is derived from an EMBL/GenBank/DDBJ whole genome shotgun (WGS) entry which is preliminary data.</text>
</comment>
<evidence type="ECO:0000313" key="2">
    <source>
        <dbReference type="Proteomes" id="UP000013525"/>
    </source>
</evidence>
<evidence type="ECO:0000313" key="1">
    <source>
        <dbReference type="EMBL" id="EOM74548.1"/>
    </source>
</evidence>
<keyword evidence="2" id="KW-1185">Reference proteome</keyword>